<proteinExistence type="inferred from homology"/>
<gene>
    <name evidence="2" type="ORF">CB5_LOCUS7801</name>
</gene>
<comment type="subunit">
    <text evidence="1">Homodimer.</text>
</comment>
<evidence type="ECO:0000313" key="2">
    <source>
        <dbReference type="EMBL" id="CAD1824590.1"/>
    </source>
</evidence>
<dbReference type="PANTHER" id="PTHR21495">
    <property type="entry name" value="NUCLEOPORIN-RELATED"/>
    <property type="match status" value="1"/>
</dbReference>
<comment type="subcellular location">
    <subcellularLocation>
        <location evidence="1">Secreted</location>
        <location evidence="1">Extracellular space</location>
        <location evidence="1">Apoplast</location>
    </subcellularLocation>
</comment>
<sequence>MASLYSFVCYHHLLLFLLAAAVAAALTTHAAADDVTHLHFYMHDILGGSNPTAVEIVKAPLRCLPSLASTSEASLLVSVNFVLATDGPYNGSVVSVQGRDPIAAPVRELSVVGGIGQFSDGPWVRALEDARRQHHQRCSNPEARRIRHGRVNL</sequence>
<protein>
    <recommendedName>
        <fullName evidence="1">Dirigent protein</fullName>
    </recommendedName>
</protein>
<keyword evidence="1" id="KW-0732">Signal</keyword>
<keyword evidence="1" id="KW-0052">Apoplast</keyword>
<dbReference type="GO" id="GO:0048046">
    <property type="term" value="C:apoplast"/>
    <property type="evidence" value="ECO:0007669"/>
    <property type="project" value="UniProtKB-SubCell"/>
</dbReference>
<feature type="signal peptide" evidence="1">
    <location>
        <begin position="1"/>
        <end position="24"/>
    </location>
</feature>
<dbReference type="Pfam" id="PF03018">
    <property type="entry name" value="Dirigent"/>
    <property type="match status" value="1"/>
</dbReference>
<accession>A0A6V7P189</accession>
<keyword evidence="1" id="KW-0964">Secreted</keyword>
<dbReference type="EMBL" id="LR862144">
    <property type="protein sequence ID" value="CAD1824590.1"/>
    <property type="molecule type" value="Genomic_DNA"/>
</dbReference>
<organism evidence="2">
    <name type="scientific">Ananas comosus var. bracteatus</name>
    <name type="common">red pineapple</name>
    <dbReference type="NCBI Taxonomy" id="296719"/>
    <lineage>
        <taxon>Eukaryota</taxon>
        <taxon>Viridiplantae</taxon>
        <taxon>Streptophyta</taxon>
        <taxon>Embryophyta</taxon>
        <taxon>Tracheophyta</taxon>
        <taxon>Spermatophyta</taxon>
        <taxon>Magnoliopsida</taxon>
        <taxon>Liliopsida</taxon>
        <taxon>Poales</taxon>
        <taxon>Bromeliaceae</taxon>
        <taxon>Bromelioideae</taxon>
        <taxon>Ananas</taxon>
    </lineage>
</organism>
<feature type="chain" id="PRO_5028513104" description="Dirigent protein" evidence="1">
    <location>
        <begin position="25"/>
        <end position="153"/>
    </location>
</feature>
<reference evidence="2" key="1">
    <citation type="submission" date="2020-07" db="EMBL/GenBank/DDBJ databases">
        <authorList>
            <person name="Lin J."/>
        </authorList>
    </citation>
    <scope>NUCLEOTIDE SEQUENCE</scope>
</reference>
<dbReference type="AlphaFoldDB" id="A0A6V7P189"/>
<evidence type="ECO:0000256" key="1">
    <source>
        <dbReference type="RuleBase" id="RU363099"/>
    </source>
</evidence>
<name>A0A6V7P189_ANACO</name>
<dbReference type="InterPro" id="IPR004265">
    <property type="entry name" value="Dirigent"/>
</dbReference>
<comment type="similarity">
    <text evidence="1">Belongs to the plant dirigent protein family.</text>
</comment>
<comment type="function">
    <text evidence="1">Dirigent proteins impart stereoselectivity on the phenoxy radical-coupling reaction, yielding optically active lignans from two molecules of coniferyl alcohol in the biosynthesis of lignans, flavonolignans, and alkaloids and thus plays a central role in plant secondary metabolism.</text>
</comment>